<sequence length="93" mass="9832">MRIVNPTFGVSAAGGEAVAVKPVDWRTDAVAMFSNSKPNARELLEGIRARLADIRSVDNIEFVHKNSASQPAPAELIDAVAGKYKGALLAIAD</sequence>
<dbReference type="Proteomes" id="UP000321638">
    <property type="component" value="Unassembled WGS sequence"/>
</dbReference>
<dbReference type="InterPro" id="IPR057767">
    <property type="entry name" value="UGSC-like_dom"/>
</dbReference>
<dbReference type="Pfam" id="PF24696">
    <property type="entry name" value="UGSC"/>
    <property type="match status" value="1"/>
</dbReference>
<accession>A0A5C8PJT6</accession>
<reference evidence="2 3" key="1">
    <citation type="submission" date="2019-06" db="EMBL/GenBank/DDBJ databases">
        <title>New taxonomy in bacterial strain CC-CFT640, isolated from vineyard.</title>
        <authorList>
            <person name="Lin S.-Y."/>
            <person name="Tsai C.-F."/>
            <person name="Young C.-C."/>
        </authorList>
    </citation>
    <scope>NUCLEOTIDE SEQUENCE [LARGE SCALE GENOMIC DNA]</scope>
    <source>
        <strain evidence="2 3">CC-CFT640</strain>
    </source>
</reference>
<evidence type="ECO:0000313" key="3">
    <source>
        <dbReference type="Proteomes" id="UP000321638"/>
    </source>
</evidence>
<keyword evidence="3" id="KW-1185">Reference proteome</keyword>
<feature type="domain" description="UGSC-like" evidence="1">
    <location>
        <begin position="3"/>
        <end position="93"/>
    </location>
</feature>
<dbReference type="EMBL" id="VDUZ01000020">
    <property type="protein sequence ID" value="TXL74106.1"/>
    <property type="molecule type" value="Genomic_DNA"/>
</dbReference>
<comment type="caution">
    <text evidence="2">The sequence shown here is derived from an EMBL/GenBank/DDBJ whole genome shotgun (WGS) entry which is preliminary data.</text>
</comment>
<gene>
    <name evidence="2" type="ORF">FHP25_18045</name>
</gene>
<name>A0A5C8PJT6_9HYPH</name>
<evidence type="ECO:0000259" key="1">
    <source>
        <dbReference type="Pfam" id="PF24696"/>
    </source>
</evidence>
<evidence type="ECO:0000313" key="2">
    <source>
        <dbReference type="EMBL" id="TXL74106.1"/>
    </source>
</evidence>
<dbReference type="OrthoDB" id="7362336at2"/>
<dbReference type="AlphaFoldDB" id="A0A5C8PJT6"/>
<organism evidence="2 3">
    <name type="scientific">Vineibacter terrae</name>
    <dbReference type="NCBI Taxonomy" id="2586908"/>
    <lineage>
        <taxon>Bacteria</taxon>
        <taxon>Pseudomonadati</taxon>
        <taxon>Pseudomonadota</taxon>
        <taxon>Alphaproteobacteria</taxon>
        <taxon>Hyphomicrobiales</taxon>
        <taxon>Vineibacter</taxon>
    </lineage>
</organism>
<proteinExistence type="predicted"/>
<protein>
    <recommendedName>
        <fullName evidence="1">UGSC-like domain-containing protein</fullName>
    </recommendedName>
</protein>
<dbReference type="RefSeq" id="WP_147848353.1">
    <property type="nucleotide sequence ID" value="NZ_VDUZ01000020.1"/>
</dbReference>